<protein>
    <submittedName>
        <fullName evidence="2">RimJ/RimL family protein N-acetyltransferase</fullName>
    </submittedName>
</protein>
<dbReference type="InterPro" id="IPR016181">
    <property type="entry name" value="Acyl_CoA_acyltransferase"/>
</dbReference>
<dbReference type="PROSITE" id="PS51186">
    <property type="entry name" value="GNAT"/>
    <property type="match status" value="1"/>
</dbReference>
<keyword evidence="2" id="KW-0808">Transferase</keyword>
<reference evidence="2 3" key="1">
    <citation type="submission" date="2020-08" db="EMBL/GenBank/DDBJ databases">
        <title>Genomic Encyclopedia of Type Strains, Phase IV (KMG-IV): sequencing the most valuable type-strain genomes for metagenomic binning, comparative biology and taxonomic classification.</title>
        <authorList>
            <person name="Goeker M."/>
        </authorList>
    </citation>
    <scope>NUCLEOTIDE SEQUENCE [LARGE SCALE GENOMIC DNA]</scope>
    <source>
        <strain evidence="2 3">DSM 103526</strain>
    </source>
</reference>
<evidence type="ECO:0000259" key="1">
    <source>
        <dbReference type="PROSITE" id="PS51186"/>
    </source>
</evidence>
<dbReference type="InterPro" id="IPR000182">
    <property type="entry name" value="GNAT_dom"/>
</dbReference>
<dbReference type="GO" id="GO:0016747">
    <property type="term" value="F:acyltransferase activity, transferring groups other than amino-acyl groups"/>
    <property type="evidence" value="ECO:0007669"/>
    <property type="project" value="InterPro"/>
</dbReference>
<comment type="caution">
    <text evidence="2">The sequence shown here is derived from an EMBL/GenBank/DDBJ whole genome shotgun (WGS) entry which is preliminary data.</text>
</comment>
<dbReference type="SUPFAM" id="SSF55729">
    <property type="entry name" value="Acyl-CoA N-acyltransferases (Nat)"/>
    <property type="match status" value="1"/>
</dbReference>
<dbReference type="Gene3D" id="3.40.630.30">
    <property type="match status" value="1"/>
</dbReference>
<name>A0A841KY87_9FIRM</name>
<evidence type="ECO:0000313" key="2">
    <source>
        <dbReference type="EMBL" id="MBB6218736.1"/>
    </source>
</evidence>
<sequence>MWIAIGEKTRIRKLEREDVDRMRYWGKHSNPLFFHYNFPSLSKQERDEWYRLKAGKFRKKSFVIENSENEIIGFLSIRDLSWFKSEGELGIVLDPNHMNEGYGTDAISAFLAYYFRRMKMRAITLRAAVYNERAIRCYKKCGFEVIGEEIMEFEDQTAEIFYNPKYQEFTEMFIRSDRGMMTKYVKMELKRGNYEHSINSMSTKTMWKCE</sequence>
<dbReference type="AlphaFoldDB" id="A0A841KY87"/>
<proteinExistence type="predicted"/>
<keyword evidence="3" id="KW-1185">Reference proteome</keyword>
<dbReference type="Proteomes" id="UP000579281">
    <property type="component" value="Unassembled WGS sequence"/>
</dbReference>
<dbReference type="Pfam" id="PF13302">
    <property type="entry name" value="Acetyltransf_3"/>
    <property type="match status" value="1"/>
</dbReference>
<dbReference type="CDD" id="cd04301">
    <property type="entry name" value="NAT_SF"/>
    <property type="match status" value="1"/>
</dbReference>
<dbReference type="PANTHER" id="PTHR43415">
    <property type="entry name" value="SPERMIDINE N(1)-ACETYLTRANSFERASE"/>
    <property type="match status" value="1"/>
</dbReference>
<gene>
    <name evidence="2" type="ORF">HNQ80_004911</name>
</gene>
<dbReference type="PANTHER" id="PTHR43415:SF3">
    <property type="entry name" value="GNAT-FAMILY ACETYLTRANSFERASE"/>
    <property type="match status" value="1"/>
</dbReference>
<feature type="domain" description="N-acetyltransferase" evidence="1">
    <location>
        <begin position="9"/>
        <end position="167"/>
    </location>
</feature>
<evidence type="ECO:0000313" key="3">
    <source>
        <dbReference type="Proteomes" id="UP000579281"/>
    </source>
</evidence>
<dbReference type="EMBL" id="JACHEN010000046">
    <property type="protein sequence ID" value="MBB6218736.1"/>
    <property type="molecule type" value="Genomic_DNA"/>
</dbReference>
<accession>A0A841KY87</accession>
<dbReference type="RefSeq" id="WP_184313477.1">
    <property type="nucleotide sequence ID" value="NZ_JACHEN010000046.1"/>
</dbReference>
<organism evidence="2 3">
    <name type="scientific">Anaerosolibacter carboniphilus</name>
    <dbReference type="NCBI Taxonomy" id="1417629"/>
    <lineage>
        <taxon>Bacteria</taxon>
        <taxon>Bacillati</taxon>
        <taxon>Bacillota</taxon>
        <taxon>Clostridia</taxon>
        <taxon>Peptostreptococcales</taxon>
        <taxon>Thermotaleaceae</taxon>
        <taxon>Anaerosolibacter</taxon>
    </lineage>
</organism>